<dbReference type="InterPro" id="IPR050155">
    <property type="entry name" value="HAD-like_hydrolase_sf"/>
</dbReference>
<gene>
    <name evidence="1" type="ORF">ACFP3U_25595</name>
</gene>
<accession>A0ABW0XB59</accession>
<dbReference type="EMBL" id="JBHSOF010000038">
    <property type="protein sequence ID" value="MFC5666329.1"/>
    <property type="molecule type" value="Genomic_DNA"/>
</dbReference>
<sequence length="227" mass="24281">MRPTCLLLDLDGTLVDSAPGIIASVATALTALGVPVPDRGKLLTFVGPPMHDTFRDVVGLDEQTARRALQLYRAQYAESGALDSRVYDGVPELLEALAAAALPMAVATSKVEDQAERITEHYGLAPYLATVCGTSDGAGRTSKRQVIRECLRRLHAQHVDVSRPLMVGDRGYDVQSAAAEGIPTIRVLWGYGDSSESADAYATADTPPALAQLLATSRELEDSRSRF</sequence>
<dbReference type="InterPro" id="IPR036412">
    <property type="entry name" value="HAD-like_sf"/>
</dbReference>
<keyword evidence="2" id="KW-1185">Reference proteome</keyword>
<comment type="caution">
    <text evidence="1">The sequence shown here is derived from an EMBL/GenBank/DDBJ whole genome shotgun (WGS) entry which is preliminary data.</text>
</comment>
<reference evidence="2" key="1">
    <citation type="journal article" date="2019" name="Int. J. Syst. Evol. Microbiol.">
        <title>The Global Catalogue of Microorganisms (GCM) 10K type strain sequencing project: providing services to taxonomists for standard genome sequencing and annotation.</title>
        <authorList>
            <consortium name="The Broad Institute Genomics Platform"/>
            <consortium name="The Broad Institute Genome Sequencing Center for Infectious Disease"/>
            <person name="Wu L."/>
            <person name="Ma J."/>
        </authorList>
    </citation>
    <scope>NUCLEOTIDE SEQUENCE [LARGE SCALE GENOMIC DNA]</scope>
    <source>
        <strain evidence="2">CGMCC 4.1437</strain>
    </source>
</reference>
<dbReference type="PANTHER" id="PTHR43434:SF20">
    <property type="entry name" value="5'-NUCLEOTIDASE"/>
    <property type="match status" value="1"/>
</dbReference>
<dbReference type="Proteomes" id="UP001595975">
    <property type="component" value="Unassembled WGS sequence"/>
</dbReference>
<organism evidence="1 2">
    <name type="scientific">Kitasatospora misakiensis</name>
    <dbReference type="NCBI Taxonomy" id="67330"/>
    <lineage>
        <taxon>Bacteria</taxon>
        <taxon>Bacillati</taxon>
        <taxon>Actinomycetota</taxon>
        <taxon>Actinomycetes</taxon>
        <taxon>Kitasatosporales</taxon>
        <taxon>Streptomycetaceae</taxon>
        <taxon>Kitasatospora</taxon>
    </lineage>
</organism>
<dbReference type="SFLD" id="SFLDS00003">
    <property type="entry name" value="Haloacid_Dehalogenase"/>
    <property type="match status" value="1"/>
</dbReference>
<dbReference type="Gene3D" id="1.10.150.240">
    <property type="entry name" value="Putative phosphatase, domain 2"/>
    <property type="match status" value="1"/>
</dbReference>
<name>A0ABW0XB59_9ACTN</name>
<evidence type="ECO:0000313" key="2">
    <source>
        <dbReference type="Proteomes" id="UP001595975"/>
    </source>
</evidence>
<dbReference type="Pfam" id="PF13419">
    <property type="entry name" value="HAD_2"/>
    <property type="match status" value="1"/>
</dbReference>
<dbReference type="SFLD" id="SFLDG01129">
    <property type="entry name" value="C1.5:_HAD__Beta-PGM__Phosphata"/>
    <property type="match status" value="1"/>
</dbReference>
<dbReference type="InterPro" id="IPR023214">
    <property type="entry name" value="HAD_sf"/>
</dbReference>
<proteinExistence type="predicted"/>
<dbReference type="Gene3D" id="3.40.50.1000">
    <property type="entry name" value="HAD superfamily/HAD-like"/>
    <property type="match status" value="1"/>
</dbReference>
<dbReference type="RefSeq" id="WP_380228002.1">
    <property type="nucleotide sequence ID" value="NZ_JBHSOF010000038.1"/>
</dbReference>
<dbReference type="PANTHER" id="PTHR43434">
    <property type="entry name" value="PHOSPHOGLYCOLATE PHOSPHATASE"/>
    <property type="match status" value="1"/>
</dbReference>
<dbReference type="InterPro" id="IPR023198">
    <property type="entry name" value="PGP-like_dom2"/>
</dbReference>
<evidence type="ECO:0000313" key="1">
    <source>
        <dbReference type="EMBL" id="MFC5666329.1"/>
    </source>
</evidence>
<dbReference type="InterPro" id="IPR041492">
    <property type="entry name" value="HAD_2"/>
</dbReference>
<protein>
    <submittedName>
        <fullName evidence="1">HAD hydrolase-like protein</fullName>
    </submittedName>
</protein>
<dbReference type="SUPFAM" id="SSF56784">
    <property type="entry name" value="HAD-like"/>
    <property type="match status" value="1"/>
</dbReference>